<feature type="transmembrane region" description="Helical" evidence="1">
    <location>
        <begin position="141"/>
        <end position="165"/>
    </location>
</feature>
<organism evidence="2 3">
    <name type="scientific">Ekhidna lutea</name>
    <dbReference type="NCBI Taxonomy" id="447679"/>
    <lineage>
        <taxon>Bacteria</taxon>
        <taxon>Pseudomonadati</taxon>
        <taxon>Bacteroidota</taxon>
        <taxon>Cytophagia</taxon>
        <taxon>Cytophagales</taxon>
        <taxon>Reichenbachiellaceae</taxon>
        <taxon>Ekhidna</taxon>
    </lineage>
</organism>
<dbReference type="OrthoDB" id="822156at2"/>
<name>A0A239EF70_EKHLU</name>
<keyword evidence="1" id="KW-1133">Transmembrane helix</keyword>
<feature type="transmembrane region" description="Helical" evidence="1">
    <location>
        <begin position="69"/>
        <end position="88"/>
    </location>
</feature>
<dbReference type="AlphaFoldDB" id="A0A239EF70"/>
<reference evidence="2 3" key="1">
    <citation type="submission" date="2017-06" db="EMBL/GenBank/DDBJ databases">
        <authorList>
            <person name="Kim H.J."/>
            <person name="Triplett B.A."/>
        </authorList>
    </citation>
    <scope>NUCLEOTIDE SEQUENCE [LARGE SCALE GENOMIC DNA]</scope>
    <source>
        <strain evidence="2 3">DSM 19307</strain>
    </source>
</reference>
<dbReference type="RefSeq" id="WP_089354907.1">
    <property type="nucleotide sequence ID" value="NZ_FZPD01000001.1"/>
</dbReference>
<proteinExistence type="predicted"/>
<feature type="transmembrane region" description="Helical" evidence="1">
    <location>
        <begin position="7"/>
        <end position="27"/>
    </location>
</feature>
<keyword evidence="3" id="KW-1185">Reference proteome</keyword>
<evidence type="ECO:0000256" key="1">
    <source>
        <dbReference type="SAM" id="Phobius"/>
    </source>
</evidence>
<gene>
    <name evidence="2" type="ORF">SAMN05421640_0118</name>
</gene>
<accession>A0A239EF70</accession>
<feature type="transmembrane region" description="Helical" evidence="1">
    <location>
        <begin position="39"/>
        <end position="57"/>
    </location>
</feature>
<sequence>MEKYKNLHLWMILPLVIIQVGIFNFYWPKLTTTSWEFHIHYWLVTGWFILMIIQPYLIEKGKTSNHRTLGMIGFLIAGGIVFTSMSLLDIPLKRAAVYDPSRPGPPLSFYYGTLVIELILGLLYGFAVIQAIRFRKKLNEHAWWMVCSVFYLMMPALGRGMIVLWRALVPIEKLNPMIVALSAELIFIPLLILYAVRFGKVKHPATIIGLLTVLLRLLRVPIGSSEAIQNFLDGLIKWN</sequence>
<evidence type="ECO:0000313" key="2">
    <source>
        <dbReference type="EMBL" id="SNS43315.1"/>
    </source>
</evidence>
<protein>
    <recommendedName>
        <fullName evidence="4">Cytochrome C and Quinol oxidase polypeptide I</fullName>
    </recommendedName>
</protein>
<keyword evidence="1" id="KW-0472">Membrane</keyword>
<evidence type="ECO:0008006" key="4">
    <source>
        <dbReference type="Google" id="ProtNLM"/>
    </source>
</evidence>
<dbReference type="EMBL" id="FZPD01000001">
    <property type="protein sequence ID" value="SNS43315.1"/>
    <property type="molecule type" value="Genomic_DNA"/>
</dbReference>
<dbReference type="Proteomes" id="UP000198393">
    <property type="component" value="Unassembled WGS sequence"/>
</dbReference>
<feature type="transmembrane region" description="Helical" evidence="1">
    <location>
        <begin position="177"/>
        <end position="196"/>
    </location>
</feature>
<keyword evidence="1" id="KW-0812">Transmembrane</keyword>
<evidence type="ECO:0000313" key="3">
    <source>
        <dbReference type="Proteomes" id="UP000198393"/>
    </source>
</evidence>
<feature type="transmembrane region" description="Helical" evidence="1">
    <location>
        <begin position="108"/>
        <end position="129"/>
    </location>
</feature>